<dbReference type="EMBL" id="JACXVP010000009">
    <property type="protein sequence ID" value="KAG5586512.1"/>
    <property type="molecule type" value="Genomic_DNA"/>
</dbReference>
<dbReference type="Proteomes" id="UP000824120">
    <property type="component" value="Chromosome 9"/>
</dbReference>
<keyword evidence="3" id="KW-1185">Reference proteome</keyword>
<protein>
    <submittedName>
        <fullName evidence="2">Uncharacterized protein</fullName>
    </submittedName>
</protein>
<accession>A0A9J5XHU0</accession>
<organism evidence="2 3">
    <name type="scientific">Solanum commersonii</name>
    <name type="common">Commerson's wild potato</name>
    <name type="synonym">Commerson's nightshade</name>
    <dbReference type="NCBI Taxonomy" id="4109"/>
    <lineage>
        <taxon>Eukaryota</taxon>
        <taxon>Viridiplantae</taxon>
        <taxon>Streptophyta</taxon>
        <taxon>Embryophyta</taxon>
        <taxon>Tracheophyta</taxon>
        <taxon>Spermatophyta</taxon>
        <taxon>Magnoliopsida</taxon>
        <taxon>eudicotyledons</taxon>
        <taxon>Gunneridae</taxon>
        <taxon>Pentapetalae</taxon>
        <taxon>asterids</taxon>
        <taxon>lamiids</taxon>
        <taxon>Solanales</taxon>
        <taxon>Solanaceae</taxon>
        <taxon>Solanoideae</taxon>
        <taxon>Solaneae</taxon>
        <taxon>Solanum</taxon>
    </lineage>
</organism>
<evidence type="ECO:0000313" key="3">
    <source>
        <dbReference type="Proteomes" id="UP000824120"/>
    </source>
</evidence>
<dbReference type="AlphaFoldDB" id="A0A9J5XHU0"/>
<feature type="region of interest" description="Disordered" evidence="1">
    <location>
        <begin position="42"/>
        <end position="74"/>
    </location>
</feature>
<comment type="caution">
    <text evidence="2">The sequence shown here is derived from an EMBL/GenBank/DDBJ whole genome shotgun (WGS) entry which is preliminary data.</text>
</comment>
<gene>
    <name evidence="2" type="ORF">H5410_046946</name>
</gene>
<proteinExistence type="predicted"/>
<evidence type="ECO:0000313" key="2">
    <source>
        <dbReference type="EMBL" id="KAG5586512.1"/>
    </source>
</evidence>
<sequence length="115" mass="12436">MVGIVPNVIGVECSSEKLSFRPKERFERSGLKGQLLLEDKLGRHHPSPYKHDDVIGQQTEVGGPTQPPSTPDNTSMLNELIVRLLSRLDSVPPSGVRPGTLGSPITVMLHLCSGT</sequence>
<reference evidence="2 3" key="1">
    <citation type="submission" date="2020-09" db="EMBL/GenBank/DDBJ databases">
        <title>De no assembly of potato wild relative species, Solanum commersonii.</title>
        <authorList>
            <person name="Cho K."/>
        </authorList>
    </citation>
    <scope>NUCLEOTIDE SEQUENCE [LARGE SCALE GENOMIC DNA]</scope>
    <source>
        <strain evidence="2">LZ3.2</strain>
        <tissue evidence="2">Leaf</tissue>
    </source>
</reference>
<name>A0A9J5XHU0_SOLCO</name>
<evidence type="ECO:0000256" key="1">
    <source>
        <dbReference type="SAM" id="MobiDB-lite"/>
    </source>
</evidence>